<dbReference type="AlphaFoldDB" id="A0AAW9CYZ7"/>
<proteinExistence type="predicted"/>
<accession>A0AAW9CYZ7</accession>
<reference evidence="1" key="1">
    <citation type="submission" date="2018-08" db="EMBL/GenBank/DDBJ databases">
        <title>Identification of Burkholderia cepacia strains that express a Burkholderia pseudomallei-like capsular polysaccharide.</title>
        <authorList>
            <person name="Burtnick M.N."/>
            <person name="Vongsouvath M."/>
            <person name="Newton P."/>
            <person name="Wuthiekanun V."/>
            <person name="Limmathurotsakul D."/>
            <person name="Brett P.J."/>
            <person name="Chantratita N."/>
            <person name="Dance D.A."/>
        </authorList>
    </citation>
    <scope>NUCLEOTIDE SEQUENCE</scope>
    <source>
        <strain evidence="1">SBXCC001</strain>
    </source>
</reference>
<evidence type="ECO:0000313" key="1">
    <source>
        <dbReference type="EMBL" id="MDW9255141.1"/>
    </source>
</evidence>
<dbReference type="Proteomes" id="UP001272137">
    <property type="component" value="Unassembled WGS sequence"/>
</dbReference>
<sequence length="39" mass="3940">MRAAAAPFVAAAHEKAGIASRDAGFLVEPAGRTEPIAFA</sequence>
<protein>
    <submittedName>
        <fullName evidence="1">Uncharacterized protein</fullName>
    </submittedName>
</protein>
<gene>
    <name evidence="1" type="ORF">C7S16_1666</name>
</gene>
<name>A0AAW9CYZ7_BURTH</name>
<comment type="caution">
    <text evidence="1">The sequence shown here is derived from an EMBL/GenBank/DDBJ whole genome shotgun (WGS) entry which is preliminary data.</text>
</comment>
<organism evidence="1 2">
    <name type="scientific">Burkholderia thailandensis</name>
    <dbReference type="NCBI Taxonomy" id="57975"/>
    <lineage>
        <taxon>Bacteria</taxon>
        <taxon>Pseudomonadati</taxon>
        <taxon>Pseudomonadota</taxon>
        <taxon>Betaproteobacteria</taxon>
        <taxon>Burkholderiales</taxon>
        <taxon>Burkholderiaceae</taxon>
        <taxon>Burkholderia</taxon>
        <taxon>pseudomallei group</taxon>
    </lineage>
</organism>
<dbReference type="EMBL" id="QXCT01000002">
    <property type="protein sequence ID" value="MDW9255141.1"/>
    <property type="molecule type" value="Genomic_DNA"/>
</dbReference>
<evidence type="ECO:0000313" key="2">
    <source>
        <dbReference type="Proteomes" id="UP001272137"/>
    </source>
</evidence>